<dbReference type="SMART" id="SM00470">
    <property type="entry name" value="ParB"/>
    <property type="match status" value="1"/>
</dbReference>
<gene>
    <name evidence="2" type="ORF">A2125_00860</name>
</gene>
<evidence type="ECO:0000313" key="3">
    <source>
        <dbReference type="Proteomes" id="UP000178812"/>
    </source>
</evidence>
<reference evidence="2 3" key="1">
    <citation type="journal article" date="2016" name="Nat. Commun.">
        <title>Thousands of microbial genomes shed light on interconnected biogeochemical processes in an aquifer system.</title>
        <authorList>
            <person name="Anantharaman K."/>
            <person name="Brown C.T."/>
            <person name="Hug L.A."/>
            <person name="Sharon I."/>
            <person name="Castelle C.J."/>
            <person name="Probst A.J."/>
            <person name="Thomas B.C."/>
            <person name="Singh A."/>
            <person name="Wilkins M.J."/>
            <person name="Karaoz U."/>
            <person name="Brodie E.L."/>
            <person name="Williams K.H."/>
            <person name="Hubbard S.S."/>
            <person name="Banfield J.F."/>
        </authorList>
    </citation>
    <scope>NUCLEOTIDE SEQUENCE [LARGE SCALE GENOMIC DNA]</scope>
</reference>
<dbReference type="Proteomes" id="UP000178812">
    <property type="component" value="Unassembled WGS sequence"/>
</dbReference>
<dbReference type="InterPro" id="IPR003115">
    <property type="entry name" value="ParB_N"/>
</dbReference>
<name>A0A1F7WTT4_9BACT</name>
<dbReference type="InterPro" id="IPR036086">
    <property type="entry name" value="ParB/Sulfiredoxin_sf"/>
</dbReference>
<dbReference type="EMBL" id="MGFM01000001">
    <property type="protein sequence ID" value="OGM06183.1"/>
    <property type="molecule type" value="Genomic_DNA"/>
</dbReference>
<dbReference type="SUPFAM" id="SSF110849">
    <property type="entry name" value="ParB/Sulfiredoxin"/>
    <property type="match status" value="1"/>
</dbReference>
<evidence type="ECO:0000259" key="1">
    <source>
        <dbReference type="SMART" id="SM00470"/>
    </source>
</evidence>
<dbReference type="Pfam" id="PF02195">
    <property type="entry name" value="ParB_N"/>
    <property type="match status" value="1"/>
</dbReference>
<proteinExistence type="predicted"/>
<accession>A0A1F7WTT4</accession>
<protein>
    <recommendedName>
        <fullName evidence="1">ParB-like N-terminal domain-containing protein</fullName>
    </recommendedName>
</protein>
<feature type="domain" description="ParB-like N-terminal" evidence="1">
    <location>
        <begin position="21"/>
        <end position="109"/>
    </location>
</feature>
<evidence type="ECO:0000313" key="2">
    <source>
        <dbReference type="EMBL" id="OGM06183.1"/>
    </source>
</evidence>
<comment type="caution">
    <text evidence="2">The sequence shown here is derived from an EMBL/GenBank/DDBJ whole genome shotgun (WGS) entry which is preliminary data.</text>
</comment>
<dbReference type="AlphaFoldDB" id="A0A1F7WTT4"/>
<organism evidence="2 3">
    <name type="scientific">Candidatus Woesebacteria bacterium GWB1_43_5</name>
    <dbReference type="NCBI Taxonomy" id="1802474"/>
    <lineage>
        <taxon>Bacteria</taxon>
        <taxon>Candidatus Woeseibacteriota</taxon>
    </lineage>
</organism>
<sequence>MIKPVSYIFMKRPKINFVAPHWMKISDLQEHPKNPRLDLTQNTDQFDRLKQSIEEGVFEPLKVSELSGFCIAGNQRLRAFRELGYEEVPVQYNQYETEKEEIRDMIKDNNEWGAYNYLKLRENLSNFDLSIDSLGLNDFDLKALDRISLEPEKEAVEDDVPELPAKTSIKLGDMFRMGGQIRCPKCGELHNL</sequence>
<dbReference type="Gene3D" id="3.90.1530.10">
    <property type="entry name" value="Conserved hypothetical protein from pyrococcus furiosus pfu- 392566-001, ParB domain"/>
    <property type="match status" value="1"/>
</dbReference>